<proteinExistence type="predicted"/>
<dbReference type="GO" id="GO:0003677">
    <property type="term" value="F:DNA binding"/>
    <property type="evidence" value="ECO:0007669"/>
    <property type="project" value="InterPro"/>
</dbReference>
<dbReference type="AlphaFoldDB" id="A0A1M5XLR4"/>
<dbReference type="STRING" id="658167.SAMN04488135_1078"/>
<evidence type="ECO:0000313" key="2">
    <source>
        <dbReference type="Proteomes" id="UP000184226"/>
    </source>
</evidence>
<name>A0A1M5XLR4_9BURK</name>
<gene>
    <name evidence="1" type="ORF">SAMN04488135_1078</name>
</gene>
<accession>A0A1M5XLR4</accession>
<dbReference type="EMBL" id="FQXE01000007">
    <property type="protein sequence ID" value="SHI00770.1"/>
    <property type="molecule type" value="Genomic_DNA"/>
</dbReference>
<organism evidence="1 2">
    <name type="scientific">Pollutimonas bauzanensis</name>
    <dbReference type="NCBI Taxonomy" id="658167"/>
    <lineage>
        <taxon>Bacteria</taxon>
        <taxon>Pseudomonadati</taxon>
        <taxon>Pseudomonadota</taxon>
        <taxon>Betaproteobacteria</taxon>
        <taxon>Burkholderiales</taxon>
        <taxon>Alcaligenaceae</taxon>
        <taxon>Pollutimonas</taxon>
    </lineage>
</organism>
<sequence>MKNSHPGEFIQAEVMEPLSLVIEDAARRFGVPVDLLVAVLEGHAPIPQALADGLERAGFSTARFWMAL</sequence>
<protein>
    <submittedName>
        <fullName evidence="1">Addiction module antidote protein, HigA family</fullName>
    </submittedName>
</protein>
<reference evidence="1 2" key="1">
    <citation type="submission" date="2016-11" db="EMBL/GenBank/DDBJ databases">
        <authorList>
            <person name="Jaros S."/>
            <person name="Januszkiewicz K."/>
            <person name="Wedrychowicz H."/>
        </authorList>
    </citation>
    <scope>NUCLEOTIDE SEQUENCE [LARGE SCALE GENOMIC DNA]</scope>
    <source>
        <strain evidence="1 2">CGMCC 1.10190</strain>
    </source>
</reference>
<dbReference type="RefSeq" id="WP_073103850.1">
    <property type="nucleotide sequence ID" value="NZ_FQXE01000007.1"/>
</dbReference>
<dbReference type="InterPro" id="IPR010982">
    <property type="entry name" value="Lambda_DNA-bd_dom_sf"/>
</dbReference>
<dbReference type="Proteomes" id="UP000184226">
    <property type="component" value="Unassembled WGS sequence"/>
</dbReference>
<keyword evidence="2" id="KW-1185">Reference proteome</keyword>
<dbReference type="Gene3D" id="1.10.260.40">
    <property type="entry name" value="lambda repressor-like DNA-binding domains"/>
    <property type="match status" value="1"/>
</dbReference>
<evidence type="ECO:0000313" key="1">
    <source>
        <dbReference type="EMBL" id="SHI00770.1"/>
    </source>
</evidence>
<dbReference type="OrthoDB" id="5297543at2"/>
<dbReference type="SUPFAM" id="SSF47413">
    <property type="entry name" value="lambda repressor-like DNA-binding domains"/>
    <property type="match status" value="1"/>
</dbReference>